<feature type="region of interest" description="Disordered" evidence="1">
    <location>
        <begin position="83"/>
        <end position="112"/>
    </location>
</feature>
<dbReference type="EMBL" id="JBFOCI010000001">
    <property type="protein sequence ID" value="MEW9804427.1"/>
    <property type="molecule type" value="Genomic_DNA"/>
</dbReference>
<sequence>MFDPKKLLDDLLGSKIPGTESTVRDKAGQAAQMARDNPLAAGALVAVLLGTGAGRKVTGSALKVGGLAAVAGLAYKAYQNYQKGNQPGAEPPQGQPELLPPPSDNEFHPASAPQGEAEFSLALIRAMIAAAKADGHIDDDERKKIGDRLALAGLGAEAAAFLREELEKPLDLDELVSLARTEAQRVELYTASRLTIEPDSRAERGYLDLLAGRLQLPDALVDHVEATVSAAKEPAPVDAGGTSRGSVPPIPDSGRMRW</sequence>
<accession>A0ABV3QVS7</accession>
<dbReference type="RefSeq" id="WP_367721480.1">
    <property type="nucleotide sequence ID" value="NZ_JBFOCH010000007.1"/>
</dbReference>
<organism evidence="2 3">
    <name type="scientific">Mesorhizobium marinum</name>
    <dbReference type="NCBI Taxonomy" id="3228790"/>
    <lineage>
        <taxon>Bacteria</taxon>
        <taxon>Pseudomonadati</taxon>
        <taxon>Pseudomonadota</taxon>
        <taxon>Alphaproteobacteria</taxon>
        <taxon>Hyphomicrobiales</taxon>
        <taxon>Phyllobacteriaceae</taxon>
        <taxon>Mesorhizobium</taxon>
    </lineage>
</organism>
<comment type="caution">
    <text evidence="2">The sequence shown here is derived from an EMBL/GenBank/DDBJ whole genome shotgun (WGS) entry which is preliminary data.</text>
</comment>
<dbReference type="Gene3D" id="1.10.3680.10">
    <property type="entry name" value="TerB-like"/>
    <property type="match status" value="1"/>
</dbReference>
<dbReference type="Pfam" id="PF04391">
    <property type="entry name" value="DUF533"/>
    <property type="match status" value="1"/>
</dbReference>
<proteinExistence type="predicted"/>
<keyword evidence="3" id="KW-1185">Reference proteome</keyword>
<gene>
    <name evidence="2" type="ORF">ABUE31_00325</name>
</gene>
<evidence type="ECO:0000313" key="2">
    <source>
        <dbReference type="EMBL" id="MEW9804427.1"/>
    </source>
</evidence>
<dbReference type="CDD" id="cd07178">
    <property type="entry name" value="terB_like_YebE"/>
    <property type="match status" value="1"/>
</dbReference>
<feature type="compositionally biased region" description="Pro residues" evidence="1">
    <location>
        <begin position="89"/>
        <end position="103"/>
    </location>
</feature>
<reference evidence="2 3" key="1">
    <citation type="submission" date="2024-06" db="EMBL/GenBank/DDBJ databases">
        <authorList>
            <person name="Tuo L."/>
        </authorList>
    </citation>
    <scope>NUCLEOTIDE SEQUENCE [LARGE SCALE GENOMIC DNA]</scope>
    <source>
        <strain evidence="2 3">ZMM04-5</strain>
    </source>
</reference>
<feature type="region of interest" description="Disordered" evidence="1">
    <location>
        <begin position="231"/>
        <end position="258"/>
    </location>
</feature>
<evidence type="ECO:0000256" key="1">
    <source>
        <dbReference type="SAM" id="MobiDB-lite"/>
    </source>
</evidence>
<feature type="region of interest" description="Disordered" evidence="1">
    <location>
        <begin position="11"/>
        <end position="30"/>
    </location>
</feature>
<evidence type="ECO:0000313" key="3">
    <source>
        <dbReference type="Proteomes" id="UP001556196"/>
    </source>
</evidence>
<protein>
    <submittedName>
        <fullName evidence="2">Tellurite resistance TerB family protein</fullName>
    </submittedName>
</protein>
<dbReference type="Proteomes" id="UP001556196">
    <property type="component" value="Unassembled WGS sequence"/>
</dbReference>
<dbReference type="SUPFAM" id="SSF158682">
    <property type="entry name" value="TerB-like"/>
    <property type="match status" value="1"/>
</dbReference>
<dbReference type="InterPro" id="IPR029024">
    <property type="entry name" value="TerB-like"/>
</dbReference>
<name>A0ABV3QVS7_9HYPH</name>
<dbReference type="InterPro" id="IPR007486">
    <property type="entry name" value="YebE"/>
</dbReference>